<dbReference type="PANTHER" id="PTHR30469:SF33">
    <property type="entry name" value="SLR1207 PROTEIN"/>
    <property type="match status" value="1"/>
</dbReference>
<dbReference type="Gene3D" id="2.40.30.170">
    <property type="match status" value="1"/>
</dbReference>
<evidence type="ECO:0000256" key="1">
    <source>
        <dbReference type="SAM" id="Coils"/>
    </source>
</evidence>
<dbReference type="Pfam" id="PF25973">
    <property type="entry name" value="BSH_CzcB"/>
    <property type="match status" value="1"/>
</dbReference>
<gene>
    <name evidence="3" type="ORF">SAMN05444280_12310</name>
</gene>
<feature type="domain" description="CzcB-like barrel-sandwich hybrid" evidence="2">
    <location>
        <begin position="68"/>
        <end position="256"/>
    </location>
</feature>
<organism evidence="3 4">
    <name type="scientific">Tangfeifania diversioriginum</name>
    <dbReference type="NCBI Taxonomy" id="1168035"/>
    <lineage>
        <taxon>Bacteria</taxon>
        <taxon>Pseudomonadati</taxon>
        <taxon>Bacteroidota</taxon>
        <taxon>Bacteroidia</taxon>
        <taxon>Marinilabiliales</taxon>
        <taxon>Prolixibacteraceae</taxon>
        <taxon>Tangfeifania</taxon>
    </lineage>
</organism>
<dbReference type="STRING" id="1168035.SAMN05444280_12310"/>
<dbReference type="Gene3D" id="1.10.287.470">
    <property type="entry name" value="Helix hairpin bin"/>
    <property type="match status" value="1"/>
</dbReference>
<keyword evidence="4" id="KW-1185">Reference proteome</keyword>
<dbReference type="Proteomes" id="UP000184050">
    <property type="component" value="Unassembled WGS sequence"/>
</dbReference>
<evidence type="ECO:0000259" key="2">
    <source>
        <dbReference type="Pfam" id="PF25973"/>
    </source>
</evidence>
<reference evidence="3 4" key="1">
    <citation type="submission" date="2016-11" db="EMBL/GenBank/DDBJ databases">
        <authorList>
            <person name="Jaros S."/>
            <person name="Januszkiewicz K."/>
            <person name="Wedrychowicz H."/>
        </authorList>
    </citation>
    <scope>NUCLEOTIDE SEQUENCE [LARGE SCALE GENOMIC DNA]</scope>
    <source>
        <strain evidence="3 4">DSM 27063</strain>
    </source>
</reference>
<dbReference type="GO" id="GO:0015562">
    <property type="term" value="F:efflux transmembrane transporter activity"/>
    <property type="evidence" value="ECO:0007669"/>
    <property type="project" value="TreeGrafter"/>
</dbReference>
<dbReference type="InterPro" id="IPR058647">
    <property type="entry name" value="BSH_CzcB-like"/>
</dbReference>
<name>A0A1M6KE16_9BACT</name>
<dbReference type="EMBL" id="FQZE01000023">
    <property type="protein sequence ID" value="SHJ57170.1"/>
    <property type="molecule type" value="Genomic_DNA"/>
</dbReference>
<feature type="coiled-coil region" evidence="1">
    <location>
        <begin position="168"/>
        <end position="227"/>
    </location>
</feature>
<evidence type="ECO:0000313" key="3">
    <source>
        <dbReference type="EMBL" id="SHJ57170.1"/>
    </source>
</evidence>
<protein>
    <submittedName>
        <fullName evidence="3">HlyD family secretion protein</fullName>
    </submittedName>
</protein>
<dbReference type="RefSeq" id="WP_073170745.1">
    <property type="nucleotide sequence ID" value="NZ_FQZE01000023.1"/>
</dbReference>
<dbReference type="AlphaFoldDB" id="A0A1M6KE16"/>
<dbReference type="OrthoDB" id="9806939at2"/>
<dbReference type="Gene3D" id="2.40.50.100">
    <property type="match status" value="1"/>
</dbReference>
<sequence length="407" mass="45334">MGSQKKIKVFLLVAFALIALAAIAYYSRLFVPNTVKPGSFTTQIVERGQVISATDATGIVESENEVLVLSPGTGIIQSILAEPGSRVKKGDLILQLNTDAVSDQIENIKDQLEVRRNSLKRTRLNAQSTRLDLEYNEEVKKLRIANLESQLADQKQLLDVGGISPARLDQTEQEITLAEKDLKTLVEKNSIRLQQLEAEEQGLLLQIGMQEKNLDEQERLLEKMSIRAPSDGIILTINGQEGEKVGTDNLLVRLSDLTSFKISGSVEEQHAKQLKTGNKVIVMVDGEQLEGTVGNITPRVENNKVQFNVHLQQSSHPKLIANQQVQIQIINSLKNNTLRIRKIPDFEDSKKQKKFIVEGDKAIQKEFTLGIIGNEYCEILSGLNEGDIVVTEGLNAFRHIDEIEIQK</sequence>
<accession>A0A1M6KE16</accession>
<dbReference type="Gene3D" id="2.40.420.20">
    <property type="match status" value="1"/>
</dbReference>
<proteinExistence type="predicted"/>
<keyword evidence="1" id="KW-0175">Coiled coil</keyword>
<feature type="coiled-coil region" evidence="1">
    <location>
        <begin position="102"/>
        <end position="129"/>
    </location>
</feature>
<dbReference type="GO" id="GO:1990281">
    <property type="term" value="C:efflux pump complex"/>
    <property type="evidence" value="ECO:0007669"/>
    <property type="project" value="TreeGrafter"/>
</dbReference>
<evidence type="ECO:0000313" key="4">
    <source>
        <dbReference type="Proteomes" id="UP000184050"/>
    </source>
</evidence>
<dbReference type="PANTHER" id="PTHR30469">
    <property type="entry name" value="MULTIDRUG RESISTANCE PROTEIN MDTA"/>
    <property type="match status" value="1"/>
</dbReference>
<dbReference type="SUPFAM" id="SSF111369">
    <property type="entry name" value="HlyD-like secretion proteins"/>
    <property type="match status" value="1"/>
</dbReference>